<comment type="caution">
    <text evidence="2">The sequence shown here is derived from an EMBL/GenBank/DDBJ whole genome shotgun (WGS) entry which is preliminary data.</text>
</comment>
<feature type="signal peptide" evidence="1">
    <location>
        <begin position="1"/>
        <end position="21"/>
    </location>
</feature>
<accession>A0A8H6RZK7</accession>
<sequence>MRALNLLGLSTVLVLAQYAAAQTWYFLTFFTPPGSYITSYSGSFVAPTLPQAATYYLWPGLQPSDNAGVLQPVLDGRSGTWWIGSGWCCSNPSLPWGSGFNVANGQTVRFSLKVNSISGGTWATNLTSSAGGAATGSFPLPTHPMNQAIIAIELYNVAWNFGQFAFSNVVIVANTTSTSWCTNGPTNYQKAAVVSMSTPTATVSGGQTTCSIASVILVRPA</sequence>
<keyword evidence="1" id="KW-0732">Signal</keyword>
<proteinExistence type="predicted"/>
<dbReference type="Proteomes" id="UP000636479">
    <property type="component" value="Unassembled WGS sequence"/>
</dbReference>
<dbReference type="OrthoDB" id="3360643at2759"/>
<organism evidence="2 3">
    <name type="scientific">Mycena indigotica</name>
    <dbReference type="NCBI Taxonomy" id="2126181"/>
    <lineage>
        <taxon>Eukaryota</taxon>
        <taxon>Fungi</taxon>
        <taxon>Dikarya</taxon>
        <taxon>Basidiomycota</taxon>
        <taxon>Agaricomycotina</taxon>
        <taxon>Agaricomycetes</taxon>
        <taxon>Agaricomycetidae</taxon>
        <taxon>Agaricales</taxon>
        <taxon>Marasmiineae</taxon>
        <taxon>Mycenaceae</taxon>
        <taxon>Mycena</taxon>
    </lineage>
</organism>
<dbReference type="RefSeq" id="XP_037213317.1">
    <property type="nucleotide sequence ID" value="XM_037370316.1"/>
</dbReference>
<dbReference type="EMBL" id="JACAZF010000017">
    <property type="protein sequence ID" value="KAF7289286.1"/>
    <property type="molecule type" value="Genomic_DNA"/>
</dbReference>
<name>A0A8H6RZK7_9AGAR</name>
<dbReference type="GeneID" id="59352832"/>
<feature type="chain" id="PRO_5034542225" evidence="1">
    <location>
        <begin position="22"/>
        <end position="221"/>
    </location>
</feature>
<gene>
    <name evidence="2" type="ORF">MIND_01390200</name>
</gene>
<dbReference type="AlphaFoldDB" id="A0A8H6RZK7"/>
<reference evidence="2" key="1">
    <citation type="submission" date="2020-05" db="EMBL/GenBank/DDBJ databases">
        <title>Mycena genomes resolve the evolution of fungal bioluminescence.</title>
        <authorList>
            <person name="Tsai I.J."/>
        </authorList>
    </citation>
    <scope>NUCLEOTIDE SEQUENCE</scope>
    <source>
        <strain evidence="2">171206Taipei</strain>
    </source>
</reference>
<keyword evidence="3" id="KW-1185">Reference proteome</keyword>
<evidence type="ECO:0000313" key="3">
    <source>
        <dbReference type="Proteomes" id="UP000636479"/>
    </source>
</evidence>
<evidence type="ECO:0000313" key="2">
    <source>
        <dbReference type="EMBL" id="KAF7289286.1"/>
    </source>
</evidence>
<protein>
    <submittedName>
        <fullName evidence="2">Aldehyde dehydrogenase</fullName>
    </submittedName>
</protein>
<evidence type="ECO:0000256" key="1">
    <source>
        <dbReference type="SAM" id="SignalP"/>
    </source>
</evidence>